<dbReference type="GeneID" id="8296937"/>
<dbReference type="eggNOG" id="ENOG502RZDT">
    <property type="taxonomic scope" value="Eukaryota"/>
</dbReference>
<dbReference type="HOGENOM" id="CLU_1165700_0_0_1"/>
<dbReference type="KEGG" id="ctp:CTRG_02234"/>
<dbReference type="InterPro" id="IPR014841">
    <property type="entry name" value="Rad33"/>
</dbReference>
<organism evidence="1 2">
    <name type="scientific">Candida tropicalis (strain ATCC MYA-3404 / T1)</name>
    <name type="common">Yeast</name>
    <dbReference type="NCBI Taxonomy" id="294747"/>
    <lineage>
        <taxon>Eukaryota</taxon>
        <taxon>Fungi</taxon>
        <taxon>Dikarya</taxon>
        <taxon>Ascomycota</taxon>
        <taxon>Saccharomycotina</taxon>
        <taxon>Pichiomycetes</taxon>
        <taxon>Debaryomycetaceae</taxon>
        <taxon>Candida/Lodderomyces clade</taxon>
        <taxon>Candida</taxon>
    </lineage>
</organism>
<evidence type="ECO:0000313" key="1">
    <source>
        <dbReference type="EMBL" id="EER33416.1"/>
    </source>
</evidence>
<dbReference type="OrthoDB" id="4085867at2759"/>
<accession>C5M9S2</accession>
<dbReference type="Pfam" id="PF08730">
    <property type="entry name" value="Rad33"/>
    <property type="match status" value="1"/>
</dbReference>
<dbReference type="STRING" id="294747.C5M9S2"/>
<protein>
    <submittedName>
        <fullName evidence="1">Uncharacterized protein</fullName>
    </submittedName>
</protein>
<dbReference type="VEuPathDB" id="FungiDB:CTRG_02234"/>
<dbReference type="AlphaFoldDB" id="C5M9S2"/>
<proteinExistence type="predicted"/>
<name>C5M9S2_CANTT</name>
<sequence>MAPPKKKTSFTPSDQFEELLPEIEDEILEIYSDLVDDEEQDLYLNQLPQIFQTLRIPNCFSKDIIHCVDYYYGFIKDKNVQIDPMNKRQSNTINMIHAYTISSSNIKDIGSIIDIIDIDKLLRNLNRLIKFRNNYKHILASWKLFVTSANNGKPTMTTSSLESYQLTFPDLKQIKTNLNLDADPATKTPLSDSFLIDMLGCCSTDRDGYLLNFDFDKHGACVTIKDFAAVLGNIGELN</sequence>
<keyword evidence="2" id="KW-1185">Reference proteome</keyword>
<dbReference type="Proteomes" id="UP000002037">
    <property type="component" value="Unassembled WGS sequence"/>
</dbReference>
<dbReference type="RefSeq" id="XP_002547937.1">
    <property type="nucleotide sequence ID" value="XM_002547891.1"/>
</dbReference>
<gene>
    <name evidence="1" type="ORF">CTRG_02234</name>
</gene>
<evidence type="ECO:0000313" key="2">
    <source>
        <dbReference type="Proteomes" id="UP000002037"/>
    </source>
</evidence>
<reference evidence="1 2" key="1">
    <citation type="journal article" date="2009" name="Nature">
        <title>Evolution of pathogenicity and sexual reproduction in eight Candida genomes.</title>
        <authorList>
            <person name="Butler G."/>
            <person name="Rasmussen M.D."/>
            <person name="Lin M.F."/>
            <person name="Santos M.A."/>
            <person name="Sakthikumar S."/>
            <person name="Munro C.A."/>
            <person name="Rheinbay E."/>
            <person name="Grabherr M."/>
            <person name="Forche A."/>
            <person name="Reedy J.L."/>
            <person name="Agrafioti I."/>
            <person name="Arnaud M.B."/>
            <person name="Bates S."/>
            <person name="Brown A.J."/>
            <person name="Brunke S."/>
            <person name="Costanzo M.C."/>
            <person name="Fitzpatrick D.A."/>
            <person name="de Groot P.W."/>
            <person name="Harris D."/>
            <person name="Hoyer L.L."/>
            <person name="Hube B."/>
            <person name="Klis F.M."/>
            <person name="Kodira C."/>
            <person name="Lennard N."/>
            <person name="Logue M.E."/>
            <person name="Martin R."/>
            <person name="Neiman A.M."/>
            <person name="Nikolaou E."/>
            <person name="Quail M.A."/>
            <person name="Quinn J."/>
            <person name="Santos M.C."/>
            <person name="Schmitzberger F.F."/>
            <person name="Sherlock G."/>
            <person name="Shah P."/>
            <person name="Silverstein K.A."/>
            <person name="Skrzypek M.S."/>
            <person name="Soll D."/>
            <person name="Staggs R."/>
            <person name="Stansfield I."/>
            <person name="Stumpf M.P."/>
            <person name="Sudbery P.E."/>
            <person name="Srikantha T."/>
            <person name="Zeng Q."/>
            <person name="Berman J."/>
            <person name="Berriman M."/>
            <person name="Heitman J."/>
            <person name="Gow N.A."/>
            <person name="Lorenz M.C."/>
            <person name="Birren B.W."/>
            <person name="Kellis M."/>
            <person name="Cuomo C.A."/>
        </authorList>
    </citation>
    <scope>NUCLEOTIDE SEQUENCE [LARGE SCALE GENOMIC DNA]</scope>
    <source>
        <strain evidence="2">ATCC MYA-3404 / T1</strain>
    </source>
</reference>
<dbReference type="EMBL" id="GG692397">
    <property type="protein sequence ID" value="EER33416.1"/>
    <property type="molecule type" value="Genomic_DNA"/>
</dbReference>